<keyword evidence="24" id="KW-1185">Reference proteome</keyword>
<keyword evidence="14 17" id="KW-0539">Nucleus</keyword>
<dbReference type="SUPFAM" id="SSF82199">
    <property type="entry name" value="SET domain"/>
    <property type="match status" value="1"/>
</dbReference>
<keyword evidence="12" id="KW-0805">Transcription regulation</keyword>
<evidence type="ECO:0000256" key="5">
    <source>
        <dbReference type="ARBA" id="ARBA00022603"/>
    </source>
</evidence>
<evidence type="ECO:0000256" key="12">
    <source>
        <dbReference type="ARBA" id="ARBA00023015"/>
    </source>
</evidence>
<feature type="binding site" evidence="19">
    <location>
        <position position="196"/>
    </location>
    <ligand>
        <name>Zn(2+)</name>
        <dbReference type="ChEBI" id="CHEBI:29105"/>
        <label>1</label>
    </ligand>
</feature>
<evidence type="ECO:0000259" key="20">
    <source>
        <dbReference type="PROSITE" id="PS50013"/>
    </source>
</evidence>
<reference evidence="25" key="1">
    <citation type="submission" date="2025-08" db="UniProtKB">
        <authorList>
            <consortium name="RefSeq"/>
        </authorList>
    </citation>
    <scope>IDENTIFICATION</scope>
</reference>
<feature type="binding site" evidence="18">
    <location>
        <begin position="267"/>
        <end position="269"/>
    </location>
    <ligand>
        <name>S-adenosyl-L-methionine</name>
        <dbReference type="ChEBI" id="CHEBI:59789"/>
    </ligand>
</feature>
<dbReference type="InterPro" id="IPR003616">
    <property type="entry name" value="Post-SET_dom"/>
</dbReference>
<feature type="binding site" evidence="19">
    <location>
        <position position="415"/>
    </location>
    <ligand>
        <name>Zn(2+)</name>
        <dbReference type="ChEBI" id="CHEBI:29105"/>
        <label>4</label>
    </ligand>
</feature>
<feature type="domain" description="Pre-SET" evidence="22">
    <location>
        <begin position="192"/>
        <end position="253"/>
    </location>
</feature>
<gene>
    <name evidence="25" type="primary">suv39h1b</name>
</gene>
<keyword evidence="16" id="KW-0137">Centromere</keyword>
<evidence type="ECO:0000256" key="8">
    <source>
        <dbReference type="ARBA" id="ARBA00022723"/>
    </source>
</evidence>
<name>A0A6P3VLS4_CLUHA</name>
<dbReference type="PANTHER" id="PTHR46223:SF4">
    <property type="entry name" value="HISTONE-LYSINE N-METHYLTRANSFERASE-RELATED"/>
    <property type="match status" value="1"/>
</dbReference>
<dbReference type="GO" id="GO:0002244">
    <property type="term" value="P:hematopoietic progenitor cell differentiation"/>
    <property type="evidence" value="ECO:0007669"/>
    <property type="project" value="Ensembl"/>
</dbReference>
<dbReference type="PROSITE" id="PS50280">
    <property type="entry name" value="SET"/>
    <property type="match status" value="1"/>
</dbReference>
<dbReference type="SMART" id="SM00317">
    <property type="entry name" value="SET"/>
    <property type="match status" value="1"/>
</dbReference>
<feature type="binding site" evidence="19">
    <location>
        <position position="207"/>
    </location>
    <ligand>
        <name>Zn(2+)</name>
        <dbReference type="ChEBI" id="CHEBI:29105"/>
        <label>1</label>
    </ligand>
</feature>
<comment type="subcellular location">
    <subcellularLocation>
        <location evidence="2">Chromosome</location>
        <location evidence="2">Centromere</location>
    </subcellularLocation>
    <subcellularLocation>
        <location evidence="1 17">Nucleus</location>
    </subcellularLocation>
</comment>
<dbReference type="InterPro" id="IPR011381">
    <property type="entry name" value="H3-K9_MeTrfase_SUV39H1/2-like"/>
</dbReference>
<dbReference type="AlphaFoldDB" id="A0A6P3VLS4"/>
<dbReference type="InterPro" id="IPR023780">
    <property type="entry name" value="Chromo_domain"/>
</dbReference>
<dbReference type="InterPro" id="IPR000953">
    <property type="entry name" value="Chromo/chromo_shadow_dom"/>
</dbReference>
<dbReference type="SMART" id="SM00298">
    <property type="entry name" value="CHROMO"/>
    <property type="match status" value="1"/>
</dbReference>
<dbReference type="InterPro" id="IPR016197">
    <property type="entry name" value="Chromo-like_dom_sf"/>
</dbReference>
<dbReference type="PIRSF" id="PIRSF009343">
    <property type="entry name" value="SUV39_SET"/>
    <property type="match status" value="1"/>
</dbReference>
<dbReference type="GO" id="GO:0140949">
    <property type="term" value="F:histone H3K9 trimethyltransferase activity"/>
    <property type="evidence" value="ECO:0007669"/>
    <property type="project" value="UniProtKB-EC"/>
</dbReference>
<dbReference type="Gene3D" id="2.170.270.10">
    <property type="entry name" value="SET domain"/>
    <property type="match status" value="1"/>
</dbReference>
<dbReference type="Pfam" id="PF05033">
    <property type="entry name" value="Pre-SET"/>
    <property type="match status" value="1"/>
</dbReference>
<evidence type="ECO:0000313" key="25">
    <source>
        <dbReference type="RefSeq" id="XP_012675564.1"/>
    </source>
</evidence>
<proteinExistence type="inferred from homology"/>
<dbReference type="Pfam" id="PF00856">
    <property type="entry name" value="SET"/>
    <property type="match status" value="1"/>
</dbReference>
<feature type="binding site" evidence="19">
    <location>
        <position position="241"/>
    </location>
    <ligand>
        <name>Zn(2+)</name>
        <dbReference type="ChEBI" id="CHEBI:29105"/>
        <label>3</label>
    </ligand>
</feature>
<dbReference type="Proteomes" id="UP000515152">
    <property type="component" value="Chromosome 4"/>
</dbReference>
<evidence type="ECO:0000256" key="2">
    <source>
        <dbReference type="ARBA" id="ARBA00004584"/>
    </source>
</evidence>
<keyword evidence="5 17" id="KW-0489">Methyltransferase</keyword>
<dbReference type="EC" id="2.1.1.355" evidence="17"/>
<evidence type="ECO:0000256" key="1">
    <source>
        <dbReference type="ARBA" id="ARBA00004123"/>
    </source>
</evidence>
<protein>
    <recommendedName>
        <fullName evidence="17">Histone-lysine N-methyltransferase</fullName>
        <ecNumber evidence="17">2.1.1.355</ecNumber>
    </recommendedName>
</protein>
<feature type="binding site" evidence="19">
    <location>
        <position position="239"/>
    </location>
    <ligand>
        <name>Zn(2+)</name>
        <dbReference type="ChEBI" id="CHEBI:29105"/>
        <label>2</label>
    </ligand>
</feature>
<dbReference type="Pfam" id="PF00385">
    <property type="entry name" value="Chromo"/>
    <property type="match status" value="1"/>
</dbReference>
<feature type="binding site" evidence="19">
    <location>
        <position position="208"/>
    </location>
    <ligand>
        <name>Zn(2+)</name>
        <dbReference type="ChEBI" id="CHEBI:29105"/>
        <label>2</label>
    </ligand>
</feature>
<dbReference type="PROSITE" id="PS50867">
    <property type="entry name" value="PRE_SET"/>
    <property type="match status" value="1"/>
</dbReference>
<dbReference type="RefSeq" id="XP_012675564.1">
    <property type="nucleotide sequence ID" value="XM_012820110.2"/>
</dbReference>
<evidence type="ECO:0000256" key="6">
    <source>
        <dbReference type="ARBA" id="ARBA00022679"/>
    </source>
</evidence>
<keyword evidence="9" id="KW-0221">Differentiation</keyword>
<feature type="binding site" evidence="18">
    <location>
        <position position="414"/>
    </location>
    <ligand>
        <name>S-adenosyl-L-methionine</name>
        <dbReference type="ChEBI" id="CHEBI:59789"/>
    </ligand>
</feature>
<evidence type="ECO:0000256" key="9">
    <source>
        <dbReference type="ARBA" id="ARBA00022782"/>
    </source>
</evidence>
<dbReference type="GeneID" id="105893664"/>
<evidence type="ECO:0000259" key="22">
    <source>
        <dbReference type="PROSITE" id="PS50867"/>
    </source>
</evidence>
<evidence type="ECO:0000256" key="16">
    <source>
        <dbReference type="ARBA" id="ARBA00023328"/>
    </source>
</evidence>
<dbReference type="GO" id="GO:0008270">
    <property type="term" value="F:zinc ion binding"/>
    <property type="evidence" value="ECO:0007669"/>
    <property type="project" value="UniProtKB-UniRule"/>
</dbReference>
<evidence type="ECO:0000256" key="15">
    <source>
        <dbReference type="ARBA" id="ARBA00023306"/>
    </source>
</evidence>
<feature type="domain" description="Chromo" evidence="20">
    <location>
        <begin position="43"/>
        <end position="113"/>
    </location>
</feature>
<evidence type="ECO:0000256" key="11">
    <source>
        <dbReference type="ARBA" id="ARBA00022853"/>
    </source>
</evidence>
<dbReference type="PANTHER" id="PTHR46223">
    <property type="entry name" value="HISTONE-LYSINE N-METHYLTRANSFERASE SUV39H"/>
    <property type="match status" value="1"/>
</dbReference>
<keyword evidence="3" id="KW-0158">Chromosome</keyword>
<comment type="catalytic activity">
    <reaction evidence="17">
        <text>L-lysyl(9)-[histone H3] + 3 S-adenosyl-L-methionine = N(6),N(6),N(6)-trimethyl-L-lysyl(9)-[histone H3] + 3 S-adenosyl-L-homocysteine + 3 H(+)</text>
        <dbReference type="Rhea" id="RHEA:60276"/>
        <dbReference type="Rhea" id="RHEA-COMP:15538"/>
        <dbReference type="Rhea" id="RHEA-COMP:15546"/>
        <dbReference type="ChEBI" id="CHEBI:15378"/>
        <dbReference type="ChEBI" id="CHEBI:29969"/>
        <dbReference type="ChEBI" id="CHEBI:57856"/>
        <dbReference type="ChEBI" id="CHEBI:59789"/>
        <dbReference type="ChEBI" id="CHEBI:61961"/>
        <dbReference type="EC" id="2.1.1.355"/>
    </reaction>
</comment>
<dbReference type="PROSITE" id="PS50868">
    <property type="entry name" value="POST_SET"/>
    <property type="match status" value="1"/>
</dbReference>
<evidence type="ECO:0000256" key="4">
    <source>
        <dbReference type="ARBA" id="ARBA00022491"/>
    </source>
</evidence>
<dbReference type="GO" id="GO:0032259">
    <property type="term" value="P:methylation"/>
    <property type="evidence" value="ECO:0007669"/>
    <property type="project" value="UniProtKB-KW"/>
</dbReference>
<keyword evidence="15" id="KW-0131">Cell cycle</keyword>
<keyword evidence="7 17" id="KW-0949">S-adenosyl-L-methionine</keyword>
<feature type="binding site" evidence="19">
    <location>
        <position position="420"/>
    </location>
    <ligand>
        <name>Zn(2+)</name>
        <dbReference type="ChEBI" id="CHEBI:29105"/>
        <label>4</label>
    </ligand>
</feature>
<feature type="binding site" evidence="18">
    <location>
        <begin position="336"/>
        <end position="337"/>
    </location>
    <ligand>
        <name>S-adenosyl-L-methionine</name>
        <dbReference type="ChEBI" id="CHEBI:59789"/>
    </ligand>
</feature>
<feature type="binding site" evidence="19">
    <location>
        <position position="339"/>
    </location>
    <ligand>
        <name>Zn(2+)</name>
        <dbReference type="ChEBI" id="CHEBI:29105"/>
        <label>4</label>
    </ligand>
</feature>
<dbReference type="KEGG" id="char:105893664"/>
<evidence type="ECO:0000256" key="18">
    <source>
        <dbReference type="PIRSR" id="PIRSR009343-1"/>
    </source>
</evidence>
<dbReference type="GO" id="GO:0000775">
    <property type="term" value="C:chromosome, centromeric region"/>
    <property type="evidence" value="ECO:0007669"/>
    <property type="project" value="UniProtKB-SubCell"/>
</dbReference>
<keyword evidence="8 17" id="KW-0479">Metal-binding</keyword>
<feature type="binding site" evidence="19">
    <location>
        <position position="194"/>
    </location>
    <ligand>
        <name>Zn(2+)</name>
        <dbReference type="ChEBI" id="CHEBI:29105"/>
        <label>2</label>
    </ligand>
</feature>
<evidence type="ECO:0000259" key="21">
    <source>
        <dbReference type="PROSITE" id="PS50280"/>
    </source>
</evidence>
<evidence type="ECO:0000256" key="17">
    <source>
        <dbReference type="PIRNR" id="PIRNR009343"/>
    </source>
</evidence>
<keyword evidence="11 17" id="KW-0156">Chromatin regulator</keyword>
<feature type="binding site" evidence="19">
    <location>
        <position position="235"/>
    </location>
    <ligand>
        <name>Zn(2+)</name>
        <dbReference type="ChEBI" id="CHEBI:29105"/>
        <label>2</label>
    </ligand>
</feature>
<evidence type="ECO:0000256" key="10">
    <source>
        <dbReference type="ARBA" id="ARBA00022833"/>
    </source>
</evidence>
<dbReference type="GO" id="GO:0005634">
    <property type="term" value="C:nucleus"/>
    <property type="evidence" value="ECO:0007669"/>
    <property type="project" value="UniProtKB-SubCell"/>
</dbReference>
<evidence type="ECO:0000256" key="7">
    <source>
        <dbReference type="ARBA" id="ARBA00022691"/>
    </source>
</evidence>
<dbReference type="InterPro" id="IPR007728">
    <property type="entry name" value="Pre-SET_dom"/>
</dbReference>
<comment type="similarity">
    <text evidence="17">Belongs to the class V-like SAM-binding methyltransferase superfamily. Histone-lysine methyltransferase family. Suvar3-9 subfamily.</text>
</comment>
<evidence type="ECO:0000313" key="24">
    <source>
        <dbReference type="Proteomes" id="UP000515152"/>
    </source>
</evidence>
<sequence length="425" mass="48845">MAENLKECRVPCKATTDELESLCRSEGVTCKELGVSKTNLTEYEVEYLCNYKRVVPVGKLKDGTTPPPQELYMVKWRGFPESRNTWEPRKNLKCVALLSQFYEDLMLELQRQRRRSVPRRLDPATASYMVQRAKLRKRLQRWECELTALNLQRGGGRISVQNHVDLVGPPRSFTYINDYKVGDGISLTEVALGCECTDCHGKPVNGCCAGASQHRFAYNEQGQVRLRPGMPIYECNKRCRCGPDCLNRVVQRGIRHSLCIFRTDNGRGWGVRAMERIRKNSFVMEYVGEIITTEEAERRGHIYDKEGATYLFDLDYVDDEYTVDAAHYGNISHFVNHSCDPNLQVYNVFIDNLDERLPRIAFFATRSIKAGEELTFDYKMQIDPMDAESTKMDSNFSVTGLPGSPKKRMRMECKCGVESCRKYLF</sequence>
<organism evidence="24 25">
    <name type="scientific">Clupea harengus</name>
    <name type="common">Atlantic herring</name>
    <dbReference type="NCBI Taxonomy" id="7950"/>
    <lineage>
        <taxon>Eukaryota</taxon>
        <taxon>Metazoa</taxon>
        <taxon>Chordata</taxon>
        <taxon>Craniata</taxon>
        <taxon>Vertebrata</taxon>
        <taxon>Euteleostomi</taxon>
        <taxon>Actinopterygii</taxon>
        <taxon>Neopterygii</taxon>
        <taxon>Teleostei</taxon>
        <taxon>Clupei</taxon>
        <taxon>Clupeiformes</taxon>
        <taxon>Clupeoidei</taxon>
        <taxon>Clupeidae</taxon>
        <taxon>Clupea</taxon>
    </lineage>
</organism>
<feature type="domain" description="Post-SET" evidence="23">
    <location>
        <begin position="409"/>
        <end position="425"/>
    </location>
</feature>
<feature type="binding site" evidence="19">
    <location>
        <position position="199"/>
    </location>
    <ligand>
        <name>Zn(2+)</name>
        <dbReference type="ChEBI" id="CHEBI:29105"/>
        <label>3</label>
    </ligand>
</feature>
<keyword evidence="6 17" id="KW-0808">Transferase</keyword>
<dbReference type="SMART" id="SM00468">
    <property type="entry name" value="PreSET"/>
    <property type="match status" value="1"/>
</dbReference>
<dbReference type="CDD" id="cd18639">
    <property type="entry name" value="CD_SUV39H1_like"/>
    <property type="match status" value="1"/>
</dbReference>
<dbReference type="InterPro" id="IPR050973">
    <property type="entry name" value="H3K9_Histone-Lys_N-MTase"/>
</dbReference>
<feature type="domain" description="SET" evidence="21">
    <location>
        <begin position="256"/>
        <end position="379"/>
    </location>
</feature>
<keyword evidence="10 17" id="KW-0862">Zinc</keyword>
<dbReference type="Gene3D" id="2.40.50.40">
    <property type="match status" value="1"/>
</dbReference>
<feature type="binding site" evidence="19">
    <location>
        <position position="199"/>
    </location>
    <ligand>
        <name>Zn(2+)</name>
        <dbReference type="ChEBI" id="CHEBI:29105"/>
        <label>1</label>
    </ligand>
</feature>
<feature type="binding site" evidence="19">
    <location>
        <position position="194"/>
    </location>
    <ligand>
        <name>Zn(2+)</name>
        <dbReference type="ChEBI" id="CHEBI:29105"/>
        <label>1</label>
    </ligand>
</feature>
<dbReference type="PROSITE" id="PS00598">
    <property type="entry name" value="CHROMO_1"/>
    <property type="match status" value="1"/>
</dbReference>
<evidence type="ECO:0000256" key="19">
    <source>
        <dbReference type="PIRSR" id="PIRSR009343-2"/>
    </source>
</evidence>
<dbReference type="InterPro" id="IPR023779">
    <property type="entry name" value="Chromodomain_CS"/>
</dbReference>
<dbReference type="InterPro" id="IPR046341">
    <property type="entry name" value="SET_dom_sf"/>
</dbReference>
<dbReference type="PROSITE" id="PS51579">
    <property type="entry name" value="SAM_MT43_SUVAR39_3"/>
    <property type="match status" value="1"/>
</dbReference>
<keyword evidence="13" id="KW-0804">Transcription</keyword>
<dbReference type="FunFam" id="2.170.270.10:FF:000008">
    <property type="entry name" value="Histone-lysine N-methyltransferase"/>
    <property type="match status" value="1"/>
</dbReference>
<keyword evidence="4" id="KW-0678">Repressor</keyword>
<evidence type="ECO:0000259" key="23">
    <source>
        <dbReference type="PROSITE" id="PS50868"/>
    </source>
</evidence>
<feature type="binding site" evidence="18">
    <location>
        <position position="378"/>
    </location>
    <ligand>
        <name>S-adenosyl-L-methionine</name>
        <dbReference type="ChEBI" id="CHEBI:59789"/>
    </ligand>
</feature>
<evidence type="ECO:0000256" key="3">
    <source>
        <dbReference type="ARBA" id="ARBA00022454"/>
    </source>
</evidence>
<feature type="binding site" evidence="19">
    <location>
        <position position="413"/>
    </location>
    <ligand>
        <name>Zn(2+)</name>
        <dbReference type="ChEBI" id="CHEBI:29105"/>
        <label>4</label>
    </ligand>
</feature>
<dbReference type="OrthoDB" id="308383at2759"/>
<evidence type="ECO:0000256" key="14">
    <source>
        <dbReference type="ARBA" id="ARBA00023242"/>
    </source>
</evidence>
<accession>A0A6P3VLS4</accession>
<dbReference type="CTD" id="326906"/>
<dbReference type="PROSITE" id="PS50013">
    <property type="entry name" value="CHROMO_2"/>
    <property type="match status" value="1"/>
</dbReference>
<dbReference type="InterPro" id="IPR001214">
    <property type="entry name" value="SET_dom"/>
</dbReference>
<feature type="binding site" evidence="19">
    <location>
        <position position="245"/>
    </location>
    <ligand>
        <name>Zn(2+)</name>
        <dbReference type="ChEBI" id="CHEBI:29105"/>
        <label>3</label>
    </ligand>
</feature>
<feature type="binding site" evidence="19">
    <location>
        <position position="235"/>
    </location>
    <ligand>
        <name>Zn(2+)</name>
        <dbReference type="ChEBI" id="CHEBI:29105"/>
        <label>3</label>
    </ligand>
</feature>
<evidence type="ECO:0000256" key="13">
    <source>
        <dbReference type="ARBA" id="ARBA00023163"/>
    </source>
</evidence>
<dbReference type="SUPFAM" id="SSF54160">
    <property type="entry name" value="Chromo domain-like"/>
    <property type="match status" value="1"/>
</dbReference>